<evidence type="ECO:0000313" key="2">
    <source>
        <dbReference type="EMBL" id="SEH01306.1"/>
    </source>
</evidence>
<evidence type="ECO:0000256" key="1">
    <source>
        <dbReference type="SAM" id="Phobius"/>
    </source>
</evidence>
<dbReference type="Proteomes" id="UP000236732">
    <property type="component" value="Unassembled WGS sequence"/>
</dbReference>
<protein>
    <submittedName>
        <fullName evidence="2">Uncharacterized protein</fullName>
    </submittedName>
</protein>
<keyword evidence="1" id="KW-1133">Transmembrane helix</keyword>
<dbReference type="EMBL" id="FNVT01000020">
    <property type="protein sequence ID" value="SEH01306.1"/>
    <property type="molecule type" value="Genomic_DNA"/>
</dbReference>
<feature type="transmembrane region" description="Helical" evidence="1">
    <location>
        <begin position="47"/>
        <end position="68"/>
    </location>
</feature>
<keyword evidence="1" id="KW-0472">Membrane</keyword>
<accession>A0A1H6EWA7</accession>
<keyword evidence="3" id="KW-1185">Reference proteome</keyword>
<feature type="transmembrane region" description="Helical" evidence="1">
    <location>
        <begin position="21"/>
        <end position="41"/>
    </location>
</feature>
<dbReference type="RefSeq" id="WP_146104044.1">
    <property type="nucleotide sequence ID" value="NZ_FNVT01000020.1"/>
</dbReference>
<proteinExistence type="predicted"/>
<dbReference type="OrthoDB" id="3540183at2"/>
<sequence>MTNNNTPPPAEGLGIWANLGIWIAFGAAFGLLVGVVVGGFFDNFTYGVGLGSSFGPGLGVAAWAVFIAPRRNARRDS</sequence>
<evidence type="ECO:0000313" key="3">
    <source>
        <dbReference type="Proteomes" id="UP000236732"/>
    </source>
</evidence>
<gene>
    <name evidence="2" type="ORF">SAMN05444920_12010</name>
</gene>
<dbReference type="AlphaFoldDB" id="A0A1H6EWA7"/>
<reference evidence="2 3" key="1">
    <citation type="submission" date="2016-10" db="EMBL/GenBank/DDBJ databases">
        <authorList>
            <person name="de Groot N.N."/>
        </authorList>
    </citation>
    <scope>NUCLEOTIDE SEQUENCE [LARGE SCALE GENOMIC DNA]</scope>
    <source>
        <strain evidence="2 3">CGMCC 4.7037</strain>
    </source>
</reference>
<name>A0A1H6EWA7_9ACTN</name>
<keyword evidence="1" id="KW-0812">Transmembrane</keyword>
<organism evidence="2 3">
    <name type="scientific">Nonomuraea solani</name>
    <dbReference type="NCBI Taxonomy" id="1144553"/>
    <lineage>
        <taxon>Bacteria</taxon>
        <taxon>Bacillati</taxon>
        <taxon>Actinomycetota</taxon>
        <taxon>Actinomycetes</taxon>
        <taxon>Streptosporangiales</taxon>
        <taxon>Streptosporangiaceae</taxon>
        <taxon>Nonomuraea</taxon>
    </lineage>
</organism>